<reference evidence="1" key="2">
    <citation type="submission" date="2022-06" db="UniProtKB">
        <authorList>
            <consortium name="EnsemblMetazoa"/>
        </authorList>
    </citation>
    <scope>IDENTIFICATION</scope>
    <source>
        <strain evidence="1">DF5081</strain>
    </source>
</reference>
<dbReference type="AlphaFoldDB" id="A0A8R1EBM3"/>
<name>A0A8R1EBM3_CAEJA</name>
<evidence type="ECO:0000313" key="2">
    <source>
        <dbReference type="Proteomes" id="UP000005237"/>
    </source>
</evidence>
<keyword evidence="2" id="KW-1185">Reference proteome</keyword>
<protein>
    <submittedName>
        <fullName evidence="1">Uncharacterized protein</fullName>
    </submittedName>
</protein>
<sequence length="115" mass="12862">MIEKRRENRRRGLRCLAPPILTTLLTLKHWSARQAEAARPNASLRGYTDCIDSDAVGGAFELATFLFLNQGILANSHRIRLAYAPSADQGPTMLRQWLTATYTPKIRGESMLGPH</sequence>
<evidence type="ECO:0000313" key="1">
    <source>
        <dbReference type="EnsemblMetazoa" id="CJA33229.1"/>
    </source>
</evidence>
<organism evidence="1 2">
    <name type="scientific">Caenorhabditis japonica</name>
    <dbReference type="NCBI Taxonomy" id="281687"/>
    <lineage>
        <taxon>Eukaryota</taxon>
        <taxon>Metazoa</taxon>
        <taxon>Ecdysozoa</taxon>
        <taxon>Nematoda</taxon>
        <taxon>Chromadorea</taxon>
        <taxon>Rhabditida</taxon>
        <taxon>Rhabditina</taxon>
        <taxon>Rhabditomorpha</taxon>
        <taxon>Rhabditoidea</taxon>
        <taxon>Rhabditidae</taxon>
        <taxon>Peloderinae</taxon>
        <taxon>Caenorhabditis</taxon>
    </lineage>
</organism>
<dbReference type="Proteomes" id="UP000005237">
    <property type="component" value="Unassembled WGS sequence"/>
</dbReference>
<reference evidence="2" key="1">
    <citation type="submission" date="2010-08" db="EMBL/GenBank/DDBJ databases">
        <authorList>
            <consortium name="Caenorhabditis japonica Sequencing Consortium"/>
            <person name="Wilson R.K."/>
        </authorList>
    </citation>
    <scope>NUCLEOTIDE SEQUENCE [LARGE SCALE GENOMIC DNA]</scope>
    <source>
        <strain evidence="2">DF5081</strain>
    </source>
</reference>
<proteinExistence type="predicted"/>
<accession>A0A8R1EBM3</accession>
<dbReference type="EnsemblMetazoa" id="CJA33229.1">
    <property type="protein sequence ID" value="CJA33229.1"/>
    <property type="gene ID" value="WBGene00209076"/>
</dbReference>